<keyword evidence="6 8" id="KW-0560">Oxidoreductase</keyword>
<dbReference type="InterPro" id="IPR003171">
    <property type="entry name" value="Mehydrof_redctse-like"/>
</dbReference>
<dbReference type="Pfam" id="PF02219">
    <property type="entry name" value="MTHFR"/>
    <property type="match status" value="1"/>
</dbReference>
<comment type="caution">
    <text evidence="9">The sequence shown here is derived from an EMBL/GenBank/DDBJ whole genome shotgun (WGS) entry which is preliminary data.</text>
</comment>
<keyword evidence="4 8" id="KW-0285">Flavoprotein</keyword>
<evidence type="ECO:0000256" key="2">
    <source>
        <dbReference type="ARBA" id="ARBA00004777"/>
    </source>
</evidence>
<dbReference type="Proteomes" id="UP000632535">
    <property type="component" value="Unassembled WGS sequence"/>
</dbReference>
<evidence type="ECO:0000256" key="5">
    <source>
        <dbReference type="ARBA" id="ARBA00022827"/>
    </source>
</evidence>
<reference evidence="10" key="1">
    <citation type="journal article" date="2019" name="Int. J. Syst. Evol. Microbiol.">
        <title>The Global Catalogue of Microorganisms (GCM) 10K type strain sequencing project: providing services to taxonomists for standard genome sequencing and annotation.</title>
        <authorList>
            <consortium name="The Broad Institute Genomics Platform"/>
            <consortium name="The Broad Institute Genome Sequencing Center for Infectious Disease"/>
            <person name="Wu L."/>
            <person name="Ma J."/>
        </authorList>
    </citation>
    <scope>NUCLEOTIDE SEQUENCE [LARGE SCALE GENOMIC DNA]</scope>
    <source>
        <strain evidence="10">CCM 8653</strain>
    </source>
</reference>
<evidence type="ECO:0000256" key="1">
    <source>
        <dbReference type="ARBA" id="ARBA00001974"/>
    </source>
</evidence>
<dbReference type="EMBL" id="BMDG01000011">
    <property type="protein sequence ID" value="GGI10559.1"/>
    <property type="molecule type" value="Genomic_DNA"/>
</dbReference>
<evidence type="ECO:0000256" key="6">
    <source>
        <dbReference type="ARBA" id="ARBA00023002"/>
    </source>
</evidence>
<dbReference type="CDD" id="cd00537">
    <property type="entry name" value="MTHFR"/>
    <property type="match status" value="1"/>
</dbReference>
<comment type="catalytic activity">
    <reaction evidence="7">
        <text>(6S)-5-methyl-5,6,7,8-tetrahydrofolate + NAD(+) = (6R)-5,10-methylene-5,6,7,8-tetrahydrofolate + NADH + H(+)</text>
        <dbReference type="Rhea" id="RHEA:19821"/>
        <dbReference type="ChEBI" id="CHEBI:15378"/>
        <dbReference type="ChEBI" id="CHEBI:15636"/>
        <dbReference type="ChEBI" id="CHEBI:18608"/>
        <dbReference type="ChEBI" id="CHEBI:57540"/>
        <dbReference type="ChEBI" id="CHEBI:57945"/>
        <dbReference type="EC" id="1.5.1.54"/>
    </reaction>
    <physiologicalReaction direction="right-to-left" evidence="7">
        <dbReference type="Rhea" id="RHEA:19823"/>
    </physiologicalReaction>
</comment>
<name>A0ABQ2BC38_9MICO</name>
<protein>
    <recommendedName>
        <fullName evidence="8">Methylenetetrahydrofolate reductase</fullName>
    </recommendedName>
</protein>
<organism evidence="9 10">
    <name type="scientific">Isoptericola cucumis</name>
    <dbReference type="NCBI Taxonomy" id="1776856"/>
    <lineage>
        <taxon>Bacteria</taxon>
        <taxon>Bacillati</taxon>
        <taxon>Actinomycetota</taxon>
        <taxon>Actinomycetes</taxon>
        <taxon>Micrococcales</taxon>
        <taxon>Promicromonosporaceae</taxon>
        <taxon>Isoptericola</taxon>
    </lineage>
</organism>
<dbReference type="InterPro" id="IPR029041">
    <property type="entry name" value="FAD-linked_oxidoreductase-like"/>
</dbReference>
<evidence type="ECO:0000256" key="4">
    <source>
        <dbReference type="ARBA" id="ARBA00022630"/>
    </source>
</evidence>
<evidence type="ECO:0000256" key="8">
    <source>
        <dbReference type="RuleBase" id="RU003862"/>
    </source>
</evidence>
<keyword evidence="5 8" id="KW-0274">FAD</keyword>
<dbReference type="Gene3D" id="3.20.20.220">
    <property type="match status" value="1"/>
</dbReference>
<comment type="pathway">
    <text evidence="2 8">One-carbon metabolism; tetrahydrofolate interconversion.</text>
</comment>
<comment type="cofactor">
    <cofactor evidence="1 8">
        <name>FAD</name>
        <dbReference type="ChEBI" id="CHEBI:57692"/>
    </cofactor>
</comment>
<proteinExistence type="inferred from homology"/>
<dbReference type="SUPFAM" id="SSF51730">
    <property type="entry name" value="FAD-linked oxidoreductase"/>
    <property type="match status" value="1"/>
</dbReference>
<evidence type="ECO:0000313" key="9">
    <source>
        <dbReference type="EMBL" id="GGI10559.1"/>
    </source>
</evidence>
<evidence type="ECO:0000313" key="10">
    <source>
        <dbReference type="Proteomes" id="UP000632535"/>
    </source>
</evidence>
<evidence type="ECO:0000256" key="7">
    <source>
        <dbReference type="ARBA" id="ARBA00048628"/>
    </source>
</evidence>
<comment type="similarity">
    <text evidence="3 8">Belongs to the methylenetetrahydrofolate reductase family.</text>
</comment>
<gene>
    <name evidence="9" type="ORF">GCM10007368_31840</name>
</gene>
<keyword evidence="10" id="KW-1185">Reference proteome</keyword>
<accession>A0ABQ2BC38</accession>
<dbReference type="PANTHER" id="PTHR45754:SF3">
    <property type="entry name" value="METHYLENETETRAHYDROFOLATE REDUCTASE (NADPH)"/>
    <property type="match status" value="1"/>
</dbReference>
<dbReference type="PANTHER" id="PTHR45754">
    <property type="entry name" value="METHYLENETETRAHYDROFOLATE REDUCTASE"/>
    <property type="match status" value="1"/>
</dbReference>
<dbReference type="RefSeq" id="WP_188524694.1">
    <property type="nucleotide sequence ID" value="NZ_BMDG01000011.1"/>
</dbReference>
<sequence length="347" mass="37085">MVAEATPSPTPAAQPALPARPTVSFEMMPPRRPHAAPKFWETARRLVATHPDFVSVTYGAGGGDRATARQVVERLLEGTPVLPVAHLTCVGASREDVSAVIDDFLDAGTRAFLALRGDPPQDQPDWRPPADGVHSSVELVHLLREVESRRCAADPGSALRGAARPMTIAVATFTNGNVQAGTTRTQEVQRLLEKQQAGAGFAITQLFYEADSYTDFVTEARAAGVTIPILAGLLPTTEPRRLRRVEELTGVRAPQHLLDALDALPDPEAQHAYGTARGVELAQRVLDAGAPGIHVYTFNKYRPALDLLEGVHLGGHTSSGHVPDVPGDDDLARRPLVPGIRPEAPAV</sequence>
<evidence type="ECO:0000256" key="3">
    <source>
        <dbReference type="ARBA" id="ARBA00006743"/>
    </source>
</evidence>